<proteinExistence type="predicted"/>
<evidence type="ECO:0000313" key="2">
    <source>
        <dbReference type="RefSeq" id="XP_008580894.1"/>
    </source>
</evidence>
<protein>
    <submittedName>
        <fullName evidence="2">Tubulin-specific chaperone A-like</fullName>
    </submittedName>
</protein>
<reference evidence="2" key="1">
    <citation type="submission" date="2025-08" db="UniProtKB">
        <authorList>
            <consortium name="RefSeq"/>
        </authorList>
    </citation>
    <scope>IDENTIFICATION</scope>
</reference>
<dbReference type="GeneID" id="103598633"/>
<name>A0ABM0RJV3_GALVR</name>
<gene>
    <name evidence="2" type="primary">LOC103598633</name>
</gene>
<evidence type="ECO:0000313" key="1">
    <source>
        <dbReference type="Proteomes" id="UP000694923"/>
    </source>
</evidence>
<dbReference type="Proteomes" id="UP000694923">
    <property type="component" value="Unplaced"/>
</dbReference>
<dbReference type="RefSeq" id="XP_008580894.1">
    <property type="nucleotide sequence ID" value="XM_008582672.1"/>
</dbReference>
<sequence>MYMLYSLCSESEKDLEEAEEYKEARLVLDSVKLEA</sequence>
<keyword evidence="1" id="KW-1185">Reference proteome</keyword>
<accession>A0ABM0RJV3</accession>
<organism evidence="1 2">
    <name type="scientific">Galeopterus variegatus</name>
    <name type="common">Malayan flying lemur</name>
    <name type="synonym">Cynocephalus variegatus</name>
    <dbReference type="NCBI Taxonomy" id="482537"/>
    <lineage>
        <taxon>Eukaryota</taxon>
        <taxon>Metazoa</taxon>
        <taxon>Chordata</taxon>
        <taxon>Craniata</taxon>
        <taxon>Vertebrata</taxon>
        <taxon>Euteleostomi</taxon>
        <taxon>Mammalia</taxon>
        <taxon>Eutheria</taxon>
        <taxon>Euarchontoglires</taxon>
        <taxon>Dermoptera</taxon>
        <taxon>Cynocephalidae</taxon>
        <taxon>Galeopterus</taxon>
    </lineage>
</organism>